<gene>
    <name evidence="1" type="ORF">Zmor_004369</name>
</gene>
<evidence type="ECO:0000313" key="2">
    <source>
        <dbReference type="Proteomes" id="UP001168821"/>
    </source>
</evidence>
<comment type="caution">
    <text evidence="1">The sequence shown here is derived from an EMBL/GenBank/DDBJ whole genome shotgun (WGS) entry which is preliminary data.</text>
</comment>
<reference evidence="1" key="1">
    <citation type="journal article" date="2023" name="G3 (Bethesda)">
        <title>Whole genome assemblies of Zophobas morio and Tenebrio molitor.</title>
        <authorList>
            <person name="Kaur S."/>
            <person name="Stinson S.A."/>
            <person name="diCenzo G.C."/>
        </authorList>
    </citation>
    <scope>NUCLEOTIDE SEQUENCE</scope>
    <source>
        <strain evidence="1">QUZm001</strain>
    </source>
</reference>
<accession>A0AA38HK55</accession>
<name>A0AA38HK55_9CUCU</name>
<organism evidence="1 2">
    <name type="scientific">Zophobas morio</name>
    <dbReference type="NCBI Taxonomy" id="2755281"/>
    <lineage>
        <taxon>Eukaryota</taxon>
        <taxon>Metazoa</taxon>
        <taxon>Ecdysozoa</taxon>
        <taxon>Arthropoda</taxon>
        <taxon>Hexapoda</taxon>
        <taxon>Insecta</taxon>
        <taxon>Pterygota</taxon>
        <taxon>Neoptera</taxon>
        <taxon>Endopterygota</taxon>
        <taxon>Coleoptera</taxon>
        <taxon>Polyphaga</taxon>
        <taxon>Cucujiformia</taxon>
        <taxon>Tenebrionidae</taxon>
        <taxon>Zophobas</taxon>
    </lineage>
</organism>
<dbReference type="Proteomes" id="UP001168821">
    <property type="component" value="Unassembled WGS sequence"/>
</dbReference>
<keyword evidence="2" id="KW-1185">Reference proteome</keyword>
<dbReference type="AlphaFoldDB" id="A0AA38HK55"/>
<sequence length="300" mass="34866">MPRKSLRRTPPKHREAETLIGKRKAEKEHALRGHAKRTVLESSDTVDDVFEEDRSELDMSGSLQKINTIIKGVREAVTRETESARGKISFGKTEQSKVLHGMSDIYQEILAMLTKQQRTLADLLKEKSKLQIKEEETYKLRWELREKDIECDKLLKQNKEQQSMKNYELREENGKIREELNALCYDNVTEYGNKQDKDKQQKPRTRYASIVMLHKGDEMGGATPLPEQNGSPQRRVIKSVLKETLSINDMGGPAKAIIPLKRGGVLIESYNDGQRRKIGELLKRDNRVEYREVKRREWYN</sequence>
<proteinExistence type="predicted"/>
<evidence type="ECO:0000313" key="1">
    <source>
        <dbReference type="EMBL" id="KAJ3639070.1"/>
    </source>
</evidence>
<protein>
    <submittedName>
        <fullName evidence="1">Uncharacterized protein</fullName>
    </submittedName>
</protein>
<dbReference type="EMBL" id="JALNTZ010000017">
    <property type="protein sequence ID" value="KAJ3639070.1"/>
    <property type="molecule type" value="Genomic_DNA"/>
</dbReference>